<protein>
    <submittedName>
        <fullName evidence="1">Uncharacterized protein</fullName>
    </submittedName>
</protein>
<organism evidence="1 2">
    <name type="scientific">Desulfallas thermosapovorans DSM 6562</name>
    <dbReference type="NCBI Taxonomy" id="1121431"/>
    <lineage>
        <taxon>Bacteria</taxon>
        <taxon>Bacillati</taxon>
        <taxon>Bacillota</taxon>
        <taxon>Clostridia</taxon>
        <taxon>Eubacteriales</taxon>
        <taxon>Desulfallaceae</taxon>
        <taxon>Desulfallas</taxon>
    </lineage>
</organism>
<name>A0A5S4ZRQ2_9FIRM</name>
<proteinExistence type="predicted"/>
<evidence type="ECO:0000313" key="1">
    <source>
        <dbReference type="EMBL" id="TYO94765.1"/>
    </source>
</evidence>
<sequence length="114" mass="13389">MLNKVCIAYKDHLRLTLLVAGGEARITYIYWLKVPLFKMEDYESFEGRWVEGNVEKPVILFNGTPEGIQKIDIARYVEEIEIIHQLIGVSRSGKLSWRTVSEEEYNEFMKNLDY</sequence>
<evidence type="ECO:0000313" key="2">
    <source>
        <dbReference type="Proteomes" id="UP000323166"/>
    </source>
</evidence>
<reference evidence="1 2" key="1">
    <citation type="submission" date="2019-07" db="EMBL/GenBank/DDBJ databases">
        <title>Genomic Encyclopedia of Type Strains, Phase I: the one thousand microbial genomes (KMG-I) project.</title>
        <authorList>
            <person name="Kyrpides N."/>
        </authorList>
    </citation>
    <scope>NUCLEOTIDE SEQUENCE [LARGE SCALE GENOMIC DNA]</scope>
    <source>
        <strain evidence="1 2">DSM 6562</strain>
    </source>
</reference>
<accession>A0A5S4ZRQ2</accession>
<dbReference type="RefSeq" id="WP_166512218.1">
    <property type="nucleotide sequence ID" value="NZ_VNHM01000012.1"/>
</dbReference>
<comment type="caution">
    <text evidence="1">The sequence shown here is derived from an EMBL/GenBank/DDBJ whole genome shotgun (WGS) entry which is preliminary data.</text>
</comment>
<gene>
    <name evidence="1" type="ORF">LX24_02234</name>
</gene>
<dbReference type="AlphaFoldDB" id="A0A5S4ZRQ2"/>
<dbReference type="EMBL" id="VNHM01000012">
    <property type="protein sequence ID" value="TYO94765.1"/>
    <property type="molecule type" value="Genomic_DNA"/>
</dbReference>
<keyword evidence="2" id="KW-1185">Reference proteome</keyword>
<dbReference type="Proteomes" id="UP000323166">
    <property type="component" value="Unassembled WGS sequence"/>
</dbReference>